<comment type="caution">
    <text evidence="1">The sequence shown here is derived from an EMBL/GenBank/DDBJ whole genome shotgun (WGS) entry which is preliminary data.</text>
</comment>
<dbReference type="Proteomes" id="UP000036987">
    <property type="component" value="Unassembled WGS sequence"/>
</dbReference>
<gene>
    <name evidence="1" type="ORF">ZOSMA_201G00290</name>
</gene>
<name>A0A0K9PP46_ZOSMR</name>
<keyword evidence="2" id="KW-1185">Reference proteome</keyword>
<sequence>MATPDTNNHSSDTISNVEDEVLNFILDSKCETMEFIESVMRIIRKKRSEVFMSPTFSDSVLRIITAKRGAGFQQYSDAKEEAKKKKVEIRKEDGGVLENRIGVVLKNVKAVLPDVLERVEKHVDDAVREIKERVGKPIHMMGDYNEEFRPFDCVMQLFQRLLCDEADVKSAIKNLKSVNANINLKKIGC</sequence>
<evidence type="ECO:0000313" key="1">
    <source>
        <dbReference type="EMBL" id="KMZ69997.1"/>
    </source>
</evidence>
<dbReference type="AlphaFoldDB" id="A0A0K9PP46"/>
<reference evidence="2" key="1">
    <citation type="journal article" date="2016" name="Nature">
        <title>The genome of the seagrass Zostera marina reveals angiosperm adaptation to the sea.</title>
        <authorList>
            <person name="Olsen J.L."/>
            <person name="Rouze P."/>
            <person name="Verhelst B."/>
            <person name="Lin Y.-C."/>
            <person name="Bayer T."/>
            <person name="Collen J."/>
            <person name="Dattolo E."/>
            <person name="De Paoli E."/>
            <person name="Dittami S."/>
            <person name="Maumus F."/>
            <person name="Michel G."/>
            <person name="Kersting A."/>
            <person name="Lauritano C."/>
            <person name="Lohaus R."/>
            <person name="Toepel M."/>
            <person name="Tonon T."/>
            <person name="Vanneste K."/>
            <person name="Amirebrahimi M."/>
            <person name="Brakel J."/>
            <person name="Bostroem C."/>
            <person name="Chovatia M."/>
            <person name="Grimwood J."/>
            <person name="Jenkins J.W."/>
            <person name="Jueterbock A."/>
            <person name="Mraz A."/>
            <person name="Stam W.T."/>
            <person name="Tice H."/>
            <person name="Bornberg-Bauer E."/>
            <person name="Green P.J."/>
            <person name="Pearson G.A."/>
            <person name="Procaccini G."/>
            <person name="Duarte C.M."/>
            <person name="Schmutz J."/>
            <person name="Reusch T.B.H."/>
            <person name="Van de Peer Y."/>
        </authorList>
    </citation>
    <scope>NUCLEOTIDE SEQUENCE [LARGE SCALE GENOMIC DNA]</scope>
    <source>
        <strain evidence="2">cv. Finnish</strain>
    </source>
</reference>
<evidence type="ECO:0000313" key="2">
    <source>
        <dbReference type="Proteomes" id="UP000036987"/>
    </source>
</evidence>
<dbReference type="EMBL" id="LFYR01000733">
    <property type="protein sequence ID" value="KMZ69997.1"/>
    <property type="molecule type" value="Genomic_DNA"/>
</dbReference>
<accession>A0A0K9PP46</accession>
<protein>
    <submittedName>
        <fullName evidence="1">Uncharacterized protein</fullName>
    </submittedName>
</protein>
<organism evidence="1 2">
    <name type="scientific">Zostera marina</name>
    <name type="common">Eelgrass</name>
    <dbReference type="NCBI Taxonomy" id="29655"/>
    <lineage>
        <taxon>Eukaryota</taxon>
        <taxon>Viridiplantae</taxon>
        <taxon>Streptophyta</taxon>
        <taxon>Embryophyta</taxon>
        <taxon>Tracheophyta</taxon>
        <taxon>Spermatophyta</taxon>
        <taxon>Magnoliopsida</taxon>
        <taxon>Liliopsida</taxon>
        <taxon>Zosteraceae</taxon>
        <taxon>Zostera</taxon>
    </lineage>
</organism>
<proteinExistence type="predicted"/>